<evidence type="ECO:0000259" key="1">
    <source>
        <dbReference type="Pfam" id="PF10543"/>
    </source>
</evidence>
<feature type="domain" description="KilA-N DNA-binding" evidence="1">
    <location>
        <begin position="9"/>
        <end position="95"/>
    </location>
</feature>
<reference evidence="3" key="1">
    <citation type="journal article" date="2018" name="J. Anim. Genet.">
        <title>Acquired interbacterial defense systems protect against interspecies antagonism in the human gut microbiome.</title>
        <authorList>
            <person name="Ross B.D."/>
            <person name="Verster A.J."/>
            <person name="Radey M.C."/>
            <person name="Schmidtke D.T."/>
            <person name="Pope C.E."/>
            <person name="Hoffman L.R."/>
            <person name="Hajjar A."/>
            <person name="Peterson S.B."/>
            <person name="Borenstein E."/>
            <person name="Mougous J."/>
        </authorList>
    </citation>
    <scope>NUCLEOTIDE SEQUENCE [LARGE SCALE GENOMIC DNA]</scope>
    <source>
        <strain evidence="3">3725 D1 iv</strain>
        <plasmid evidence="3">unnamed1</plasmid>
    </source>
</reference>
<dbReference type="AlphaFoldDB" id="A0AAP9DQE0"/>
<evidence type="ECO:0000313" key="3">
    <source>
        <dbReference type="Proteomes" id="UP000318823"/>
    </source>
</evidence>
<dbReference type="RefSeq" id="WP_032847084.1">
    <property type="nucleotide sequence ID" value="NZ_CP041396.1"/>
</dbReference>
<accession>A0AAP9DQE0</accession>
<proteinExistence type="predicted"/>
<evidence type="ECO:0000313" key="2">
    <source>
        <dbReference type="EMBL" id="QDM12865.1"/>
    </source>
</evidence>
<dbReference type="InterPro" id="IPR018873">
    <property type="entry name" value="KilA-N_DNA-bd_domain"/>
</dbReference>
<dbReference type="Pfam" id="PF10543">
    <property type="entry name" value="ORF6N"/>
    <property type="match status" value="1"/>
</dbReference>
<organism evidence="2 3">
    <name type="scientific">Bacteroides ovatus</name>
    <dbReference type="NCBI Taxonomy" id="28116"/>
    <lineage>
        <taxon>Bacteria</taxon>
        <taxon>Pseudomonadati</taxon>
        <taxon>Bacteroidota</taxon>
        <taxon>Bacteroidia</taxon>
        <taxon>Bacteroidales</taxon>
        <taxon>Bacteroidaceae</taxon>
        <taxon>Bacteroides</taxon>
    </lineage>
</organism>
<keyword evidence="2" id="KW-0614">Plasmid</keyword>
<dbReference type="EMBL" id="CP041396">
    <property type="protein sequence ID" value="QDM12865.1"/>
    <property type="molecule type" value="Genomic_DNA"/>
</dbReference>
<protein>
    <submittedName>
        <fullName evidence="2">ORF6N domain-containing protein</fullName>
    </submittedName>
</protein>
<sequence>MMELQVIQSKIYEIRGQKVMLDFDLAEIYQVETRVLNQSVKRNIQRFPEDFMFQLTSQEWTDMSSQFVMTSRLKRPKTARPLAFTEHGVVMLSSVLKSEIAVQTSVLIVRAFVAIRQLMSNSPVDRVGQVENQMKELKEYIEDVFADYNDINDDTRMQLELINQTLAELQMQKKLENKPRNPIGFKK</sequence>
<geneLocation type="plasmid" evidence="2 3">
    <name>unnamed1</name>
</geneLocation>
<gene>
    <name evidence="2" type="ORF">DYI28_29675</name>
</gene>
<name>A0AAP9DQE0_BACOV</name>
<dbReference type="Proteomes" id="UP000318823">
    <property type="component" value="Plasmid unnamed1"/>
</dbReference>